<keyword evidence="2" id="KW-1185">Reference proteome</keyword>
<gene>
    <name evidence="1" type="ORF">V5J35_001643</name>
</gene>
<dbReference type="EMBL" id="JBEWTB010000002">
    <property type="protein sequence ID" value="MET4756451.1"/>
    <property type="molecule type" value="Genomic_DNA"/>
</dbReference>
<evidence type="ECO:0000313" key="1">
    <source>
        <dbReference type="EMBL" id="MET4756451.1"/>
    </source>
</evidence>
<name>A0ABV2SGW6_9GAMM</name>
<comment type="caution">
    <text evidence="1">The sequence shown here is derived from an EMBL/GenBank/DDBJ whole genome shotgun (WGS) entry which is preliminary data.</text>
</comment>
<dbReference type="RefSeq" id="WP_354010792.1">
    <property type="nucleotide sequence ID" value="NZ_JBEWTA010000001.1"/>
</dbReference>
<dbReference type="Proteomes" id="UP001549366">
    <property type="component" value="Unassembled WGS sequence"/>
</dbReference>
<proteinExistence type="predicted"/>
<reference evidence="1 2" key="1">
    <citation type="submission" date="2024-06" db="EMBL/GenBank/DDBJ databases">
        <title>Genomic Encyclopedia of Type Strains, Phase V (KMG-V): Genome sequencing to study the core and pangenomes of soil and plant-associated prokaryotes.</title>
        <authorList>
            <person name="Whitman W."/>
        </authorList>
    </citation>
    <scope>NUCLEOTIDE SEQUENCE [LARGE SCALE GENOMIC DNA]</scope>
    <source>
        <strain evidence="1 2">NE40</strain>
    </source>
</reference>
<evidence type="ECO:0000313" key="2">
    <source>
        <dbReference type="Proteomes" id="UP001549366"/>
    </source>
</evidence>
<protein>
    <submittedName>
        <fullName evidence="1">Uncharacterized protein</fullName>
    </submittedName>
</protein>
<sequence length="95" mass="10476">MYSSQNSHERKMQLPSKHGSAYSAWESCIFIVKKRHSCLHLKAAKPIGINLAGAAKSNKQLEVILHSACNYPCGLSEKSLEENELCSSGILNDPF</sequence>
<accession>A0ABV2SGW6</accession>
<organism evidence="1 2">
    <name type="scientific">Endozoicomonas lisbonensis</name>
    <dbReference type="NCBI Taxonomy" id="3120522"/>
    <lineage>
        <taxon>Bacteria</taxon>
        <taxon>Pseudomonadati</taxon>
        <taxon>Pseudomonadota</taxon>
        <taxon>Gammaproteobacteria</taxon>
        <taxon>Oceanospirillales</taxon>
        <taxon>Endozoicomonadaceae</taxon>
        <taxon>Endozoicomonas</taxon>
    </lineage>
</organism>